<comment type="caution">
    <text evidence="5">Lacks conserved residue(s) required for the propagation of feature annotation.</text>
</comment>
<keyword evidence="5" id="KW-0028">Amino-acid biosynthesis</keyword>
<feature type="binding site" evidence="5">
    <location>
        <position position="215"/>
    </location>
    <ligand>
        <name>3-dehydroquinate</name>
        <dbReference type="ChEBI" id="CHEBI:32364"/>
    </ligand>
</feature>
<proteinExistence type="inferred from homology"/>
<evidence type="ECO:0000256" key="5">
    <source>
        <dbReference type="HAMAP-Rule" id="MF_00214"/>
    </source>
</evidence>
<feature type="binding site" evidence="5">
    <location>
        <position position="238"/>
    </location>
    <ligand>
        <name>3-dehydroquinate</name>
        <dbReference type="ChEBI" id="CHEBI:32364"/>
    </ligand>
</feature>
<evidence type="ECO:0000313" key="8">
    <source>
        <dbReference type="Proteomes" id="UP000198892"/>
    </source>
</evidence>
<keyword evidence="3 5" id="KW-0456">Lyase</keyword>
<comment type="catalytic activity">
    <reaction evidence="1 5">
        <text>3-dehydroquinate = 3-dehydroshikimate + H2O</text>
        <dbReference type="Rhea" id="RHEA:21096"/>
        <dbReference type="ChEBI" id="CHEBI:15377"/>
        <dbReference type="ChEBI" id="CHEBI:16630"/>
        <dbReference type="ChEBI" id="CHEBI:32364"/>
        <dbReference type="EC" id="4.2.1.10"/>
    </reaction>
</comment>
<dbReference type="RefSeq" id="WP_093334717.1">
    <property type="nucleotide sequence ID" value="NZ_FOXD01000001.1"/>
</dbReference>
<dbReference type="FunFam" id="3.20.20.70:FF:000047">
    <property type="entry name" value="3-dehydroquinate dehydratase"/>
    <property type="match status" value="1"/>
</dbReference>
<dbReference type="PANTHER" id="PTHR43699:SF1">
    <property type="entry name" value="3-DEHYDROQUINATE DEHYDRATASE"/>
    <property type="match status" value="1"/>
</dbReference>
<dbReference type="UniPathway" id="UPA00053">
    <property type="reaction ID" value="UER00086"/>
</dbReference>
<feature type="binding site" evidence="5">
    <location>
        <position position="234"/>
    </location>
    <ligand>
        <name>3-dehydroquinate</name>
        <dbReference type="ChEBI" id="CHEBI:32364"/>
    </ligand>
</feature>
<dbReference type="GO" id="GO:0003855">
    <property type="term" value="F:3-dehydroquinate dehydratase activity"/>
    <property type="evidence" value="ECO:0007669"/>
    <property type="project" value="UniProtKB-UniRule"/>
</dbReference>
<dbReference type="GO" id="GO:0009423">
    <property type="term" value="P:chorismate biosynthetic process"/>
    <property type="evidence" value="ECO:0007669"/>
    <property type="project" value="UniProtKB-UniRule"/>
</dbReference>
<gene>
    <name evidence="5" type="primary">aroD</name>
    <name evidence="7" type="ORF">SAMN05518683_101131</name>
</gene>
<keyword evidence="8" id="KW-1185">Reference proteome</keyword>
<dbReference type="Gene3D" id="3.20.20.70">
    <property type="entry name" value="Aldolase class I"/>
    <property type="match status" value="1"/>
</dbReference>
<dbReference type="PANTHER" id="PTHR43699">
    <property type="entry name" value="3-DEHYDROQUINATE DEHYDRATASE"/>
    <property type="match status" value="1"/>
</dbReference>
<dbReference type="HAMAP" id="MF_00214">
    <property type="entry name" value="AroD"/>
    <property type="match status" value="1"/>
</dbReference>
<protein>
    <recommendedName>
        <fullName evidence="5">3-dehydroquinate dehydratase</fullName>
        <shortName evidence="5">3-dehydroquinase</shortName>
        <ecNumber evidence="5">4.2.1.10</ecNumber>
    </recommendedName>
    <alternativeName>
        <fullName evidence="5">Type I DHQase</fullName>
    </alternativeName>
    <alternativeName>
        <fullName evidence="5">Type I dehydroquinase</fullName>
        <shortName evidence="5">DHQ1</shortName>
    </alternativeName>
</protein>
<evidence type="ECO:0000256" key="4">
    <source>
        <dbReference type="ARBA" id="ARBA00023270"/>
    </source>
</evidence>
<comment type="pathway">
    <text evidence="5">Metabolic intermediate biosynthesis; chorismate biosynthesis; chorismate from D-erythrose 4-phosphate and phosphoenolpyruvate: step 3/7.</text>
</comment>
<dbReference type="InterPro" id="IPR013785">
    <property type="entry name" value="Aldolase_TIM"/>
</dbReference>
<feature type="active site" description="Proton donor/acceptor" evidence="5">
    <location>
        <position position="146"/>
    </location>
</feature>
<comment type="function">
    <text evidence="5">Involved in the third step of the chorismate pathway, which leads to the biosynthesis of aromatic amino acids. Catalyzes the cis-dehydration of 3-dehydroquinate (DHQ) and introduces the first double bond of the aromatic ring to yield 3-dehydroshikimate.</text>
</comment>
<evidence type="ECO:0000313" key="7">
    <source>
        <dbReference type="EMBL" id="SFO93137.1"/>
    </source>
</evidence>
<dbReference type="NCBIfam" id="TIGR01093">
    <property type="entry name" value="aroD"/>
    <property type="match status" value="1"/>
</dbReference>
<sequence>MGAKDIHTRTRTFSPGQPSLCLPMTAGTESGLLEELVSAQQKKPDLLEWRADFFEDLSDPEQVERTAARIRGSLKDVPLLFTIRSKAEGGQNTSLSETDKIELYRRLCSGGYVDMIDYEWRQDQMKRRDVQTVCSEHGVIFVVSFHDFSSTPPEDDMLTILKDMESAGADAAKLAVMPETMDDVLSLLKVTRAAQNQLDVPVITMSMGKMGVVSRIAGWQFGSLFTFAAGSSSSAPGQIPIDVMRELETYL</sequence>
<feature type="active site" description="Schiff-base intermediate with substrate" evidence="5">
    <location>
        <position position="173"/>
    </location>
</feature>
<dbReference type="SUPFAM" id="SSF51569">
    <property type="entry name" value="Aldolase"/>
    <property type="match status" value="1"/>
</dbReference>
<evidence type="ECO:0000256" key="6">
    <source>
        <dbReference type="SAM" id="MobiDB-lite"/>
    </source>
</evidence>
<dbReference type="Pfam" id="PF01487">
    <property type="entry name" value="DHquinase_I"/>
    <property type="match status" value="1"/>
</dbReference>
<dbReference type="STRING" id="1884432.SAMN05518683_101131"/>
<comment type="similarity">
    <text evidence="5">Belongs to the type-I 3-dehydroquinase family.</text>
</comment>
<feature type="binding site" evidence="5">
    <location>
        <begin position="48"/>
        <end position="50"/>
    </location>
    <ligand>
        <name>3-dehydroquinate</name>
        <dbReference type="ChEBI" id="CHEBI:32364"/>
    </ligand>
</feature>
<dbReference type="EC" id="4.2.1.10" evidence="5"/>
<dbReference type="Proteomes" id="UP000198892">
    <property type="component" value="Unassembled WGS sequence"/>
</dbReference>
<feature type="binding site" evidence="5">
    <location>
        <position position="84"/>
    </location>
    <ligand>
        <name>3-dehydroquinate</name>
        <dbReference type="ChEBI" id="CHEBI:32364"/>
    </ligand>
</feature>
<dbReference type="OrthoDB" id="9813659at2"/>
<dbReference type="GO" id="GO:0046279">
    <property type="term" value="P:3,4-dihydroxybenzoate biosynthetic process"/>
    <property type="evidence" value="ECO:0007669"/>
    <property type="project" value="TreeGrafter"/>
</dbReference>
<dbReference type="InterPro" id="IPR050146">
    <property type="entry name" value="Type-I_3-dehydroquinase"/>
</dbReference>
<evidence type="ECO:0000256" key="2">
    <source>
        <dbReference type="ARBA" id="ARBA00023141"/>
    </source>
</evidence>
<comment type="subunit">
    <text evidence="5">Homodimer.</text>
</comment>
<feature type="region of interest" description="Disordered" evidence="6">
    <location>
        <begin position="1"/>
        <end position="20"/>
    </location>
</feature>
<evidence type="ECO:0000256" key="3">
    <source>
        <dbReference type="ARBA" id="ARBA00023239"/>
    </source>
</evidence>
<dbReference type="EMBL" id="FOXD01000001">
    <property type="protein sequence ID" value="SFO93137.1"/>
    <property type="molecule type" value="Genomic_DNA"/>
</dbReference>
<accession>A0A1I5L7A6</accession>
<keyword evidence="2 5" id="KW-0057">Aromatic amino acid biosynthesis</keyword>
<dbReference type="InterPro" id="IPR001381">
    <property type="entry name" value="DHquinase_I"/>
</dbReference>
<dbReference type="GO" id="GO:0009073">
    <property type="term" value="P:aromatic amino acid family biosynthetic process"/>
    <property type="evidence" value="ECO:0007669"/>
    <property type="project" value="UniProtKB-KW"/>
</dbReference>
<dbReference type="CDD" id="cd00502">
    <property type="entry name" value="DHQase_I"/>
    <property type="match status" value="1"/>
</dbReference>
<name>A0A1I5L7A6_9BACI</name>
<dbReference type="AlphaFoldDB" id="A0A1I5L7A6"/>
<dbReference type="GO" id="GO:0008652">
    <property type="term" value="P:amino acid biosynthetic process"/>
    <property type="evidence" value="ECO:0007669"/>
    <property type="project" value="UniProtKB-KW"/>
</dbReference>
<evidence type="ECO:0000256" key="1">
    <source>
        <dbReference type="ARBA" id="ARBA00001864"/>
    </source>
</evidence>
<organism evidence="7 8">
    <name type="scientific">Salibacterium halotolerans</name>
    <dbReference type="NCBI Taxonomy" id="1884432"/>
    <lineage>
        <taxon>Bacteria</taxon>
        <taxon>Bacillati</taxon>
        <taxon>Bacillota</taxon>
        <taxon>Bacilli</taxon>
        <taxon>Bacillales</taxon>
        <taxon>Bacillaceae</taxon>
    </lineage>
</organism>
<keyword evidence="4 5" id="KW-0704">Schiff base</keyword>
<reference evidence="8" key="1">
    <citation type="submission" date="2016-10" db="EMBL/GenBank/DDBJ databases">
        <authorList>
            <person name="Varghese N."/>
            <person name="Submissions S."/>
        </authorList>
    </citation>
    <scope>NUCLEOTIDE SEQUENCE [LARGE SCALE GENOMIC DNA]</scope>
    <source>
        <strain evidence="8">S7</strain>
    </source>
</reference>